<organism evidence="6 7">
    <name type="scientific">Adhaeribacter swui</name>
    <dbReference type="NCBI Taxonomy" id="2086471"/>
    <lineage>
        <taxon>Bacteria</taxon>
        <taxon>Pseudomonadati</taxon>
        <taxon>Bacteroidota</taxon>
        <taxon>Cytophagia</taxon>
        <taxon>Cytophagales</taxon>
        <taxon>Hymenobacteraceae</taxon>
        <taxon>Adhaeribacter</taxon>
    </lineage>
</organism>
<dbReference type="RefSeq" id="WP_185272011.1">
    <property type="nucleotide sequence ID" value="NZ_CP055156.1"/>
</dbReference>
<comment type="subcellular location">
    <subcellularLocation>
        <location evidence="1">Membrane</location>
        <topology evidence="1">Multi-pass membrane protein</topology>
    </subcellularLocation>
</comment>
<name>A0A7G7GED5_9BACT</name>
<protein>
    <submittedName>
        <fullName evidence="6">DoxX family protein</fullName>
    </submittedName>
</protein>
<dbReference type="EMBL" id="CP055156">
    <property type="protein sequence ID" value="QNF35519.1"/>
    <property type="molecule type" value="Genomic_DNA"/>
</dbReference>
<evidence type="ECO:0000256" key="5">
    <source>
        <dbReference type="SAM" id="Phobius"/>
    </source>
</evidence>
<reference evidence="6 7" key="1">
    <citation type="journal article" date="2018" name="Int. J. Syst. Evol. Microbiol.">
        <title>Adhaeribacter swui sp. nov., isolated from wet mud.</title>
        <authorList>
            <person name="Kim D.U."/>
            <person name="Kim K.W."/>
            <person name="Kang M.S."/>
            <person name="Kim J.Y."/>
            <person name="Jang J.H."/>
            <person name="Kim M.K."/>
        </authorList>
    </citation>
    <scope>NUCLEOTIDE SEQUENCE [LARGE SCALE GENOMIC DNA]</scope>
    <source>
        <strain evidence="6 7">KCTC 52873</strain>
    </source>
</reference>
<sequence>MSTSKTTKIIYWTSTSIIFLFEGVMPALTSHTDLAVEGIRHLGYPDYFRVMLTIFKVAGALALILPFVKGRFKEWAYAGFGFTIIAAFISHGVVDGLNGQTFFPLLIFAILTTSYLSYHKLSKLSQSDFKSVASSKYALSSLSS</sequence>
<feature type="transmembrane region" description="Helical" evidence="5">
    <location>
        <begin position="9"/>
        <end position="28"/>
    </location>
</feature>
<evidence type="ECO:0000256" key="2">
    <source>
        <dbReference type="ARBA" id="ARBA00022692"/>
    </source>
</evidence>
<feature type="transmembrane region" description="Helical" evidence="5">
    <location>
        <begin position="75"/>
        <end position="94"/>
    </location>
</feature>
<dbReference type="AlphaFoldDB" id="A0A7G7GED5"/>
<keyword evidence="3 5" id="KW-1133">Transmembrane helix</keyword>
<proteinExistence type="predicted"/>
<dbReference type="Pfam" id="PF13564">
    <property type="entry name" value="DoxX_2"/>
    <property type="match status" value="1"/>
</dbReference>
<evidence type="ECO:0000313" key="7">
    <source>
        <dbReference type="Proteomes" id="UP000515237"/>
    </source>
</evidence>
<evidence type="ECO:0000256" key="4">
    <source>
        <dbReference type="ARBA" id="ARBA00023136"/>
    </source>
</evidence>
<dbReference type="Proteomes" id="UP000515237">
    <property type="component" value="Chromosome"/>
</dbReference>
<dbReference type="InterPro" id="IPR032808">
    <property type="entry name" value="DoxX"/>
</dbReference>
<dbReference type="GO" id="GO:0016020">
    <property type="term" value="C:membrane"/>
    <property type="evidence" value="ECO:0007669"/>
    <property type="project" value="UniProtKB-SubCell"/>
</dbReference>
<feature type="transmembrane region" description="Helical" evidence="5">
    <location>
        <begin position="48"/>
        <end position="68"/>
    </location>
</feature>
<keyword evidence="7" id="KW-1185">Reference proteome</keyword>
<keyword evidence="4 5" id="KW-0472">Membrane</keyword>
<accession>A0A7G7GED5</accession>
<dbReference type="KEGG" id="aswu:HUW51_23450"/>
<evidence type="ECO:0000313" key="6">
    <source>
        <dbReference type="EMBL" id="QNF35519.1"/>
    </source>
</evidence>
<keyword evidence="2 5" id="KW-0812">Transmembrane</keyword>
<feature type="transmembrane region" description="Helical" evidence="5">
    <location>
        <begin position="100"/>
        <end position="118"/>
    </location>
</feature>
<gene>
    <name evidence="6" type="ORF">HUW51_23450</name>
</gene>
<evidence type="ECO:0000256" key="3">
    <source>
        <dbReference type="ARBA" id="ARBA00022989"/>
    </source>
</evidence>
<evidence type="ECO:0000256" key="1">
    <source>
        <dbReference type="ARBA" id="ARBA00004141"/>
    </source>
</evidence>